<gene>
    <name evidence="1" type="ORF">JOE21_000065</name>
</gene>
<reference evidence="1 2" key="1">
    <citation type="submission" date="2023-07" db="EMBL/GenBank/DDBJ databases">
        <title>Genomic Encyclopedia of Type Strains, Phase IV (KMG-IV): sequencing the most valuable type-strain genomes for metagenomic binning, comparative biology and taxonomic classification.</title>
        <authorList>
            <person name="Goeker M."/>
        </authorList>
    </citation>
    <scope>NUCLEOTIDE SEQUENCE [LARGE SCALE GENOMIC DNA]</scope>
    <source>
        <strain evidence="1 2">DSM 45903</strain>
    </source>
</reference>
<keyword evidence="2" id="KW-1185">Reference proteome</keyword>
<dbReference type="EMBL" id="JAVDQG010000001">
    <property type="protein sequence ID" value="MDR6224077.1"/>
    <property type="molecule type" value="Genomic_DNA"/>
</dbReference>
<proteinExistence type="predicted"/>
<dbReference type="RefSeq" id="WP_309860847.1">
    <property type="nucleotide sequence ID" value="NZ_JAVDQG010000001.1"/>
</dbReference>
<comment type="caution">
    <text evidence="1">The sequence shown here is derived from an EMBL/GenBank/DDBJ whole genome shotgun (WGS) entry which is preliminary data.</text>
</comment>
<organism evidence="1 2">
    <name type="scientific">Desmospora profundinema</name>
    <dbReference type="NCBI Taxonomy" id="1571184"/>
    <lineage>
        <taxon>Bacteria</taxon>
        <taxon>Bacillati</taxon>
        <taxon>Bacillota</taxon>
        <taxon>Bacilli</taxon>
        <taxon>Bacillales</taxon>
        <taxon>Thermoactinomycetaceae</taxon>
        <taxon>Desmospora</taxon>
    </lineage>
</organism>
<dbReference type="Proteomes" id="UP001185012">
    <property type="component" value="Unassembled WGS sequence"/>
</dbReference>
<name>A0ABU1IHQ5_9BACL</name>
<evidence type="ECO:0000313" key="1">
    <source>
        <dbReference type="EMBL" id="MDR6224077.1"/>
    </source>
</evidence>
<accession>A0ABU1IHQ5</accession>
<protein>
    <submittedName>
        <fullName evidence="1">Uncharacterized protein</fullName>
    </submittedName>
</protein>
<evidence type="ECO:0000313" key="2">
    <source>
        <dbReference type="Proteomes" id="UP001185012"/>
    </source>
</evidence>
<sequence>MNREAFYYPYRWGTNFHAYTENKTSPGKYIYGHQVTRVRQRQKT</sequence>